<protein>
    <submittedName>
        <fullName evidence="8">FAD-binding protein</fullName>
    </submittedName>
</protein>
<keyword evidence="3" id="KW-0479">Metal-binding</keyword>
<dbReference type="Pfam" id="PF01565">
    <property type="entry name" value="FAD_binding_4"/>
    <property type="match status" value="1"/>
</dbReference>
<dbReference type="GO" id="GO:0005886">
    <property type="term" value="C:plasma membrane"/>
    <property type="evidence" value="ECO:0007669"/>
    <property type="project" value="TreeGrafter"/>
</dbReference>
<keyword evidence="6" id="KW-0411">Iron-sulfur</keyword>
<dbReference type="InterPro" id="IPR009051">
    <property type="entry name" value="Helical_ferredxn"/>
</dbReference>
<evidence type="ECO:0000256" key="5">
    <source>
        <dbReference type="ARBA" id="ARBA00023004"/>
    </source>
</evidence>
<feature type="domain" description="4Fe-4S ferredoxin-type" evidence="7">
    <location>
        <begin position="302"/>
        <end position="321"/>
    </location>
</feature>
<keyword evidence="5" id="KW-0408">Iron</keyword>
<dbReference type="InterPro" id="IPR006094">
    <property type="entry name" value="Oxid_FAD_bind_N"/>
</dbReference>
<proteinExistence type="inferred from homology"/>
<feature type="domain" description="4Fe-4S ferredoxin-type" evidence="7">
    <location>
        <begin position="342"/>
        <end position="370"/>
    </location>
</feature>
<dbReference type="PANTHER" id="PTHR43255">
    <property type="entry name" value="IRON-SULFUR-BINDING OXIDOREDUCTASE FADF-RELATED-RELATED"/>
    <property type="match status" value="1"/>
</dbReference>
<dbReference type="GO" id="GO:0046872">
    <property type="term" value="F:metal ion binding"/>
    <property type="evidence" value="ECO:0007669"/>
    <property type="project" value="UniProtKB-KW"/>
</dbReference>
<evidence type="ECO:0000256" key="3">
    <source>
        <dbReference type="ARBA" id="ARBA00022723"/>
    </source>
</evidence>
<evidence type="ECO:0000256" key="2">
    <source>
        <dbReference type="ARBA" id="ARBA00022485"/>
    </source>
</evidence>
<dbReference type="InterPro" id="IPR017900">
    <property type="entry name" value="4Fe4S_Fe_S_CS"/>
</dbReference>
<dbReference type="InterPro" id="IPR016169">
    <property type="entry name" value="FAD-bd_PCMH_sub2"/>
</dbReference>
<keyword evidence="2" id="KW-0004">4Fe-4S</keyword>
<reference evidence="8" key="1">
    <citation type="submission" date="2022-05" db="EMBL/GenBank/DDBJ databases">
        <title>Metagenome Sequencing of an Archaeal-Dominated Microbial Community from a Hot Spring at the Los Azufres Geothermal Field, Mexico.</title>
        <authorList>
            <person name="Marin-Paredes R."/>
            <person name="Martinez-Romero E."/>
            <person name="Servin-Garciduenas L.E."/>
        </authorList>
    </citation>
    <scope>NUCLEOTIDE SEQUENCE</scope>
    <source>
        <strain evidence="8">AZ1-454</strain>
    </source>
</reference>
<dbReference type="Pfam" id="PF13183">
    <property type="entry name" value="Fer4_8"/>
    <property type="match status" value="1"/>
</dbReference>
<dbReference type="InterPro" id="IPR017896">
    <property type="entry name" value="4Fe4S_Fe-S-bd"/>
</dbReference>
<dbReference type="GO" id="GO:0016491">
    <property type="term" value="F:oxidoreductase activity"/>
    <property type="evidence" value="ECO:0007669"/>
    <property type="project" value="UniProtKB-KW"/>
</dbReference>
<dbReference type="Gene3D" id="1.10.1060.10">
    <property type="entry name" value="Alpha-helical ferredoxin"/>
    <property type="match status" value="1"/>
</dbReference>
<comment type="similarity">
    <text evidence="1">Belongs to the HdrC family.</text>
</comment>
<dbReference type="SUPFAM" id="SSF56176">
    <property type="entry name" value="FAD-binding/transporter-associated domain-like"/>
    <property type="match status" value="1"/>
</dbReference>
<evidence type="ECO:0000313" key="8">
    <source>
        <dbReference type="EMBL" id="MCL7343588.1"/>
    </source>
</evidence>
<evidence type="ECO:0000256" key="1">
    <source>
        <dbReference type="ARBA" id="ARBA00007097"/>
    </source>
</evidence>
<dbReference type="PANTHER" id="PTHR43255:SF1">
    <property type="entry name" value="IRON-SULFUR-BINDING OXIDOREDUCTASE FADF-RELATED"/>
    <property type="match status" value="1"/>
</dbReference>
<dbReference type="SUPFAM" id="SSF46548">
    <property type="entry name" value="alpha-helical ferredoxin"/>
    <property type="match status" value="1"/>
</dbReference>
<evidence type="ECO:0000256" key="4">
    <source>
        <dbReference type="ARBA" id="ARBA00023002"/>
    </source>
</evidence>
<dbReference type="InterPro" id="IPR051460">
    <property type="entry name" value="HdrC_iron-sulfur_subunit"/>
</dbReference>
<dbReference type="AlphaFoldDB" id="A0AAE3FKI2"/>
<dbReference type="PROSITE" id="PS51379">
    <property type="entry name" value="4FE4S_FER_2"/>
    <property type="match status" value="2"/>
</dbReference>
<organism evidence="8">
    <name type="scientific">Candidatus Aramenus sulfurataquae</name>
    <dbReference type="NCBI Taxonomy" id="1326980"/>
    <lineage>
        <taxon>Archaea</taxon>
        <taxon>Thermoproteota</taxon>
        <taxon>Thermoprotei</taxon>
        <taxon>Sulfolobales</taxon>
        <taxon>Sulfolobaceae</taxon>
        <taxon>Candidatus Aramenus</taxon>
    </lineage>
</organism>
<dbReference type="GO" id="GO:0050660">
    <property type="term" value="F:flavin adenine dinucleotide binding"/>
    <property type="evidence" value="ECO:0007669"/>
    <property type="project" value="InterPro"/>
</dbReference>
<dbReference type="PROSITE" id="PS00198">
    <property type="entry name" value="4FE4S_FER_1"/>
    <property type="match status" value="1"/>
</dbReference>
<name>A0AAE3FKI2_9CREN</name>
<comment type="caution">
    <text evidence="8">The sequence shown here is derived from an EMBL/GenBank/DDBJ whole genome shotgun (WGS) entry which is preliminary data.</text>
</comment>
<evidence type="ECO:0000259" key="7">
    <source>
        <dbReference type="PROSITE" id="PS51379"/>
    </source>
</evidence>
<dbReference type="Gene3D" id="3.30.465.10">
    <property type="match status" value="1"/>
</dbReference>
<evidence type="ECO:0000256" key="6">
    <source>
        <dbReference type="ARBA" id="ARBA00023014"/>
    </source>
</evidence>
<dbReference type="InterPro" id="IPR036318">
    <property type="entry name" value="FAD-bd_PCMH-like_sf"/>
</dbReference>
<accession>A0AAE3FKI2</accession>
<dbReference type="EMBL" id="JZWS02000002">
    <property type="protein sequence ID" value="MCL7343588.1"/>
    <property type="molecule type" value="Genomic_DNA"/>
</dbReference>
<keyword evidence="4" id="KW-0560">Oxidoreductase</keyword>
<gene>
    <name evidence="8" type="ORF">TQ35_003330</name>
</gene>
<dbReference type="GO" id="GO:0051539">
    <property type="term" value="F:4 iron, 4 sulfur cluster binding"/>
    <property type="evidence" value="ECO:0007669"/>
    <property type="project" value="UniProtKB-KW"/>
</dbReference>
<sequence>MLLDASIFSRAITSFDLSSLKKFMVEGGEVIVGRGTSLDGSLLRNLNPKYLSAMNRLEDGSMFSILEKGDIYAKARVAPGATFEELFNSLAKEGYYPALFPLYPKGTVGGFIATNGSGFGSYKFGFVKYKKAVHENGEKGSIVTLVKYDEVIEVSQEEKLSWSSLIIDGTKRYFVPSIYSSLVGGKSISVKELVNEVFRASYRLVKKDYVPICLRTTDPSFFNGFPGELVIGYEINFNSPAKYTVMCGSVKADELEEVFNFLRKNPGVIPFPNLRDYDDLQKQILSKYKRRVKIPKHAEFIRDEYIDATRCVNCSLCLDSCLAYKTTKNAFYSAMGKLNRLVTEETAFEECFGCKECEDVCPEGIKISKITEVLPRIGSNLKVSISLENSSLRAKELEKQLEDKFRSRPRFLLFVGCSAKYDPIGLEGFLKFLMDNGDKISASPRVKLIDGMCCGFDKYISGDVEGARRDVQRILELKKANGAEGVYFLCPEGLYVYNALSGDKGYFAFEVIKPFINEPIHAGCWARKLGVEGQDKECAGLFLTSYMGGQVYMRQKNILTVCPFSTWKFGTRSVYSKFYSAEASKLKAITGETVTLPDTVMIEIIVNAIRDASLRSIDEIASKVDLWKVGGRNYFVLIVIPIVRKEFTSVLRAKLSEDANVVKFLKVVVEDQILLNEKVSKYVDAVRSYDVEPIVREIVQRVSNSRNLAFENKDVVESQSFSEALRDVLKSIATASTLQTIIVEVASAS</sequence>